<dbReference type="RefSeq" id="WP_179833433.1">
    <property type="nucleotide sequence ID" value="NZ_BMRD01000001.1"/>
</dbReference>
<evidence type="ECO:0000256" key="1">
    <source>
        <dbReference type="SAM" id="MobiDB-lite"/>
    </source>
</evidence>
<evidence type="ECO:0000313" key="3">
    <source>
        <dbReference type="Proteomes" id="UP000591272"/>
    </source>
</evidence>
<accession>A0A7Y9G941</accession>
<feature type="compositionally biased region" description="Basic and acidic residues" evidence="1">
    <location>
        <begin position="1"/>
        <end position="18"/>
    </location>
</feature>
<dbReference type="AlphaFoldDB" id="A0A7Y9G941"/>
<evidence type="ECO:0000313" key="2">
    <source>
        <dbReference type="EMBL" id="NYE12177.1"/>
    </source>
</evidence>
<comment type="caution">
    <text evidence="2">The sequence shown here is derived from an EMBL/GenBank/DDBJ whole genome shotgun (WGS) entry which is preliminary data.</text>
</comment>
<name>A0A7Y9G941_9ACTN</name>
<proteinExistence type="predicted"/>
<gene>
    <name evidence="2" type="ORF">BJ999_002473</name>
</gene>
<dbReference type="Proteomes" id="UP000591272">
    <property type="component" value="Unassembled WGS sequence"/>
</dbReference>
<reference evidence="2 3" key="1">
    <citation type="submission" date="2020-07" db="EMBL/GenBank/DDBJ databases">
        <title>Sequencing the genomes of 1000 actinobacteria strains.</title>
        <authorList>
            <person name="Klenk H.-P."/>
        </authorList>
    </citation>
    <scope>NUCLEOTIDE SEQUENCE [LARGE SCALE GENOMIC DNA]</scope>
    <source>
        <strain evidence="2 3">DSM 43461</strain>
    </source>
</reference>
<keyword evidence="3" id="KW-1185">Reference proteome</keyword>
<sequence>MRDVQDRAPYYERSHQVDRAQFGPVPPQGSRKEDGGHVRELVARSMITMGCNPLRRIFCACRRI</sequence>
<protein>
    <submittedName>
        <fullName evidence="2">Uncharacterized protein</fullName>
    </submittedName>
</protein>
<organism evidence="2 3">
    <name type="scientific">Actinomadura citrea</name>
    <dbReference type="NCBI Taxonomy" id="46158"/>
    <lineage>
        <taxon>Bacteria</taxon>
        <taxon>Bacillati</taxon>
        <taxon>Actinomycetota</taxon>
        <taxon>Actinomycetes</taxon>
        <taxon>Streptosporangiales</taxon>
        <taxon>Thermomonosporaceae</taxon>
        <taxon>Actinomadura</taxon>
    </lineage>
</organism>
<feature type="region of interest" description="Disordered" evidence="1">
    <location>
        <begin position="1"/>
        <end position="36"/>
    </location>
</feature>
<dbReference type="EMBL" id="JACCBT010000001">
    <property type="protein sequence ID" value="NYE12177.1"/>
    <property type="molecule type" value="Genomic_DNA"/>
</dbReference>